<accession>A0ABQ7ZVV6</accession>
<evidence type="ECO:0000313" key="2">
    <source>
        <dbReference type="EMBL" id="KAH0884091.1"/>
    </source>
</evidence>
<feature type="transmembrane region" description="Helical" evidence="1">
    <location>
        <begin position="151"/>
        <end position="170"/>
    </location>
</feature>
<dbReference type="EMBL" id="JAGKQM010000014">
    <property type="protein sequence ID" value="KAH0884091.1"/>
    <property type="molecule type" value="Genomic_DNA"/>
</dbReference>
<feature type="transmembrane region" description="Helical" evidence="1">
    <location>
        <begin position="176"/>
        <end position="194"/>
    </location>
</feature>
<comment type="caution">
    <text evidence="2">The sequence shown here is derived from an EMBL/GenBank/DDBJ whole genome shotgun (WGS) entry which is preliminary data.</text>
</comment>
<dbReference type="Proteomes" id="UP000824890">
    <property type="component" value="Unassembled WGS sequence"/>
</dbReference>
<protein>
    <submittedName>
        <fullName evidence="2">Uncharacterized protein</fullName>
    </submittedName>
</protein>
<proteinExistence type="predicted"/>
<feature type="transmembrane region" description="Helical" evidence="1">
    <location>
        <begin position="296"/>
        <end position="316"/>
    </location>
</feature>
<keyword evidence="1" id="KW-1133">Transmembrane helix</keyword>
<organism evidence="2 3">
    <name type="scientific">Brassica napus</name>
    <name type="common">Rape</name>
    <dbReference type="NCBI Taxonomy" id="3708"/>
    <lineage>
        <taxon>Eukaryota</taxon>
        <taxon>Viridiplantae</taxon>
        <taxon>Streptophyta</taxon>
        <taxon>Embryophyta</taxon>
        <taxon>Tracheophyta</taxon>
        <taxon>Spermatophyta</taxon>
        <taxon>Magnoliopsida</taxon>
        <taxon>eudicotyledons</taxon>
        <taxon>Gunneridae</taxon>
        <taxon>Pentapetalae</taxon>
        <taxon>rosids</taxon>
        <taxon>malvids</taxon>
        <taxon>Brassicales</taxon>
        <taxon>Brassicaceae</taxon>
        <taxon>Brassiceae</taxon>
        <taxon>Brassica</taxon>
    </lineage>
</organism>
<keyword evidence="1" id="KW-0472">Membrane</keyword>
<reference evidence="2 3" key="1">
    <citation type="submission" date="2021-05" db="EMBL/GenBank/DDBJ databases">
        <title>Genome Assembly of Synthetic Allotetraploid Brassica napus Reveals Homoeologous Exchanges between Subgenomes.</title>
        <authorList>
            <person name="Davis J.T."/>
        </authorList>
    </citation>
    <scope>NUCLEOTIDE SEQUENCE [LARGE SCALE GENOMIC DNA]</scope>
    <source>
        <strain evidence="3">cv. Da-Ae</strain>
        <tissue evidence="2">Seedling</tissue>
    </source>
</reference>
<evidence type="ECO:0000256" key="1">
    <source>
        <dbReference type="SAM" id="Phobius"/>
    </source>
</evidence>
<feature type="non-terminal residue" evidence="2">
    <location>
        <position position="585"/>
    </location>
</feature>
<keyword evidence="1" id="KW-0812">Transmembrane</keyword>
<keyword evidence="3" id="KW-1185">Reference proteome</keyword>
<name>A0ABQ7ZVV6_BRANA</name>
<sequence length="585" mass="67347">MEPRDEKFCEANKRIGSVFCEELYDATRQLNLWNKNYSHGLMCGLSTETNQRLNCFVSATGYCLLFQWTINLDFRSGNWGLALGEHFVSLSPQFTWSSLSAWIRETNHDIPSNHSPFCNPHAILSLHVSILEISDFGFTSQRVNTAHYPTVFDGFDGLVLFGFCSVWVPLVTDLKVIQFIWISMIWCAYTFVMITNAHGWNTRSVNLMWELTYLSFKVLHDQTSLYFKMGCGCISLLLLHRFSGDCCCTSVVLMFLKAFISRPILFPWRYKTTSKFVELFSERHYSLRHRQQKFHVLLLWLGLDIVIGFFRDVLVIEVMPEALISRRYQVLITLLQREAAFPHGLDCILHIDWMVYLNWTFNGRTKVYLCGFCGRKMLHCGVLMDLLFGENGKTKHLWPPWVLEFFMGLLQFVPVELECGFSQWRFGDVACEFVCCTNVSCASRKMFCSILVLVSLPQPYGKHVSLSTVSKKAVLDYFHKHVFCGFSFATPFTSRCHTMGLFCCTTLLVLERECELATDWDFPWGFMVSYSTGTTACNRSTSHAISRESKLFVLPMDPLSGDFMSEYGVVLRPKSGHKHKIKTNA</sequence>
<gene>
    <name evidence="2" type="ORF">HID58_060187</name>
</gene>
<evidence type="ECO:0000313" key="3">
    <source>
        <dbReference type="Proteomes" id="UP000824890"/>
    </source>
</evidence>